<evidence type="ECO:0000313" key="1">
    <source>
        <dbReference type="EMBL" id="MQQ10070.1"/>
    </source>
</evidence>
<dbReference type="InterPro" id="IPR010626">
    <property type="entry name" value="DUF1217"/>
</dbReference>
<dbReference type="EMBL" id="WIBF01000012">
    <property type="protein sequence ID" value="MQQ10070.1"/>
    <property type="molecule type" value="Genomic_DNA"/>
</dbReference>
<accession>A0A843YF41</accession>
<keyword evidence="2" id="KW-1185">Reference proteome</keyword>
<dbReference type="SUPFAM" id="SSF158837">
    <property type="entry name" value="AGR C 984p-like"/>
    <property type="match status" value="4"/>
</dbReference>
<organism evidence="1 2">
    <name type="scientific">Tritonibacter litoralis</name>
    <dbReference type="NCBI Taxonomy" id="2662264"/>
    <lineage>
        <taxon>Bacteria</taxon>
        <taxon>Pseudomonadati</taxon>
        <taxon>Pseudomonadota</taxon>
        <taxon>Alphaproteobacteria</taxon>
        <taxon>Rhodobacterales</taxon>
        <taxon>Paracoccaceae</taxon>
        <taxon>Tritonibacter</taxon>
    </lineage>
</organism>
<dbReference type="RefSeq" id="WP_153217051.1">
    <property type="nucleotide sequence ID" value="NZ_WIBF01000012.1"/>
</dbReference>
<comment type="caution">
    <text evidence="1">The sequence shown here is derived from an EMBL/GenBank/DDBJ whole genome shotgun (WGS) entry which is preliminary data.</text>
</comment>
<dbReference type="Proteomes" id="UP000444174">
    <property type="component" value="Unassembled WGS sequence"/>
</dbReference>
<gene>
    <name evidence="1" type="ORF">GFB49_16505</name>
</gene>
<dbReference type="Pfam" id="PF06748">
    <property type="entry name" value="DUF1217"/>
    <property type="match status" value="4"/>
</dbReference>
<proteinExistence type="predicted"/>
<protein>
    <submittedName>
        <fullName evidence="1">DUF1217 domain-containing protein</fullName>
    </submittedName>
</protein>
<name>A0A843YF41_9RHOB</name>
<evidence type="ECO:0000313" key="2">
    <source>
        <dbReference type="Proteomes" id="UP000444174"/>
    </source>
</evidence>
<dbReference type="Gene3D" id="1.10.3700.10">
    <property type="entry name" value="AGR C 984p-like"/>
    <property type="match status" value="3"/>
</dbReference>
<dbReference type="AlphaFoldDB" id="A0A843YF41"/>
<dbReference type="InterPro" id="IPR023157">
    <property type="entry name" value="AGR-C-984p-like_sf"/>
</dbReference>
<sequence length="565" mass="62141">MNFTPVLSGTGLVGYNFLVRTRDEQQERLAQDAVIQRETEGFVENLANIRTVDDLLADRNALTVALGAFGLQDEIGNTGLLRQVLEADPSDSDSLPNRLSDTRYLELATAFNFGGEGGPQLEGATGTASAVVEQLGNYQTPDDLLLSDSSQDRAVLRQALAHFDLEQFSRNTDFLRSVLESDPADPNSFVNRMSNENLVRFAEAFDFAGKQASAPQGETTIYSFADAFRDEAANLETVDDLFDRPDLLEAALDLFGLEEAGDDLDYLRDVFNSDLDDENSVANLAEDPRFAALAGAFEFPDREAHAALIAATPEGEEPPEPFEGKLEDMINAAGEPLEEAGDYFVNFGFLLNAPDFFGLEFFDINEDVRGTTQNAYERDYLQRVLESDLSDPNSFANFVGARDPRFETFARAFDIPQPVTEEVFEYPDGFAQAILDRYLDQEFLTSVGEADPTMRFALGFEPGLESVVATTDNNDAQWFSVLASNPLREVFEVVLGLPSSFGALDIDRQARDIQDRTEAFFGTSDLSELLESENIETIRNRYLAQSSLDSSAGGGTSSVLLSLFA</sequence>
<reference evidence="1 2" key="1">
    <citation type="submission" date="2019-10" db="EMBL/GenBank/DDBJ databases">
        <title>Epibacterium sp. nov., isolated from seawater.</title>
        <authorList>
            <person name="Zhang X."/>
            <person name="Li N."/>
        </authorList>
    </citation>
    <scope>NUCLEOTIDE SEQUENCE [LARGE SCALE GENOMIC DNA]</scope>
    <source>
        <strain evidence="1 2">SM1979</strain>
    </source>
</reference>